<dbReference type="InterPro" id="IPR036388">
    <property type="entry name" value="WH-like_DNA-bd_sf"/>
</dbReference>
<gene>
    <name evidence="9" type="ORF">HP397_05020</name>
</gene>
<dbReference type="GO" id="GO:0006355">
    <property type="term" value="P:regulation of DNA-templated transcription"/>
    <property type="evidence" value="ECO:0007669"/>
    <property type="project" value="InterPro"/>
</dbReference>
<proteinExistence type="predicted"/>
<dbReference type="InterPro" id="IPR036634">
    <property type="entry name" value="PRD_sf"/>
</dbReference>
<keyword evidence="9" id="KW-0762">Sugar transport</keyword>
<dbReference type="InterPro" id="IPR011608">
    <property type="entry name" value="PRD"/>
</dbReference>
<dbReference type="Pfam" id="PF05043">
    <property type="entry name" value="Mga"/>
    <property type="match status" value="1"/>
</dbReference>
<dbReference type="InterPro" id="IPR050661">
    <property type="entry name" value="BglG_antiterminators"/>
</dbReference>
<organism evidence="9 10">
    <name type="scientific">Streptobacillus felis</name>
    <dbReference type="NCBI Taxonomy" id="1384509"/>
    <lineage>
        <taxon>Bacteria</taxon>
        <taxon>Fusobacteriati</taxon>
        <taxon>Fusobacteriota</taxon>
        <taxon>Fusobacteriia</taxon>
        <taxon>Fusobacteriales</taxon>
        <taxon>Leptotrichiaceae</taxon>
        <taxon>Streptobacillus</taxon>
    </lineage>
</organism>
<dbReference type="RefSeq" id="WP_180136218.1">
    <property type="nucleotide sequence ID" value="NZ_JABMKT010000023.1"/>
</dbReference>
<dbReference type="GO" id="GO:0009401">
    <property type="term" value="P:phosphoenolpyruvate-dependent sugar phosphotransferase system"/>
    <property type="evidence" value="ECO:0007669"/>
    <property type="project" value="InterPro"/>
</dbReference>
<keyword evidence="5" id="KW-0804">Transcription</keyword>
<keyword evidence="9" id="KW-0813">Transport</keyword>
<keyword evidence="10" id="KW-1185">Reference proteome</keyword>
<evidence type="ECO:0000256" key="2">
    <source>
        <dbReference type="ARBA" id="ARBA00022737"/>
    </source>
</evidence>
<dbReference type="InterPro" id="IPR013011">
    <property type="entry name" value="PTS_EIIB_2"/>
</dbReference>
<dbReference type="PANTHER" id="PTHR30185:SF18">
    <property type="entry name" value="TRANSCRIPTIONAL REGULATOR MTLR"/>
    <property type="match status" value="1"/>
</dbReference>
<keyword evidence="2" id="KW-0677">Repeat</keyword>
<dbReference type="Gene3D" id="1.10.1790.10">
    <property type="entry name" value="PRD domain"/>
    <property type="match status" value="1"/>
</dbReference>
<dbReference type="CDD" id="cd05568">
    <property type="entry name" value="PTS_IIB_bgl_like"/>
    <property type="match status" value="1"/>
</dbReference>
<dbReference type="InterPro" id="IPR002178">
    <property type="entry name" value="PTS_EIIA_type-2_dom"/>
</dbReference>
<feature type="domain" description="PTS EIIB type-2" evidence="7">
    <location>
        <begin position="369"/>
        <end position="457"/>
    </location>
</feature>
<evidence type="ECO:0000259" key="6">
    <source>
        <dbReference type="PROSITE" id="PS51094"/>
    </source>
</evidence>
<reference evidence="9 10" key="1">
    <citation type="submission" date="2020-05" db="EMBL/GenBank/DDBJ databases">
        <title>Streptobacillus felis strain LHL191014123.</title>
        <authorList>
            <person name="Fawzy A."/>
            <person name="Rau J."/>
            <person name="Risse K."/>
            <person name="Schauerte N."/>
            <person name="Geiger C."/>
            <person name="Blom J."/>
            <person name="Imirzalioglu C."/>
            <person name="Falgenhauer J."/>
            <person name="Bach A."/>
            <person name="Herden C."/>
            <person name="Eisenberg T."/>
        </authorList>
    </citation>
    <scope>NUCLEOTIDE SEQUENCE [LARGE SCALE GENOMIC DNA]</scope>
    <source>
        <strain evidence="9 10">LHL191014123</strain>
    </source>
</reference>
<evidence type="ECO:0000256" key="3">
    <source>
        <dbReference type="ARBA" id="ARBA00023015"/>
    </source>
</evidence>
<evidence type="ECO:0000256" key="4">
    <source>
        <dbReference type="ARBA" id="ARBA00023159"/>
    </source>
</evidence>
<dbReference type="InterPro" id="IPR007737">
    <property type="entry name" value="Mga_HTH"/>
</dbReference>
<dbReference type="Gene3D" id="1.10.10.10">
    <property type="entry name" value="Winged helix-like DNA-binding domain superfamily/Winged helix DNA-binding domain"/>
    <property type="match status" value="1"/>
</dbReference>
<dbReference type="Gene3D" id="3.40.50.2300">
    <property type="match status" value="1"/>
</dbReference>
<dbReference type="GO" id="GO:0008982">
    <property type="term" value="F:protein-N(PI)-phosphohistidine-sugar phosphotransferase activity"/>
    <property type="evidence" value="ECO:0007669"/>
    <property type="project" value="InterPro"/>
</dbReference>
<dbReference type="SUPFAM" id="SSF52794">
    <property type="entry name" value="PTS system IIB component-like"/>
    <property type="match status" value="1"/>
</dbReference>
<dbReference type="AlphaFoldDB" id="A0A7Z0PFB2"/>
<accession>A0A7Z0PFB2</accession>
<protein>
    <submittedName>
        <fullName evidence="9">PTS sugar transporter subunit IIA</fullName>
    </submittedName>
</protein>
<evidence type="ECO:0000256" key="1">
    <source>
        <dbReference type="ARBA" id="ARBA00022679"/>
    </source>
</evidence>
<dbReference type="EMBL" id="JABMKT010000023">
    <property type="protein sequence ID" value="NYV28166.1"/>
    <property type="molecule type" value="Genomic_DNA"/>
</dbReference>
<dbReference type="PROSITE" id="PS51094">
    <property type="entry name" value="PTS_EIIA_TYPE_2"/>
    <property type="match status" value="1"/>
</dbReference>
<evidence type="ECO:0000259" key="7">
    <source>
        <dbReference type="PROSITE" id="PS51099"/>
    </source>
</evidence>
<dbReference type="Proteomes" id="UP000526184">
    <property type="component" value="Unassembled WGS sequence"/>
</dbReference>
<sequence length="644" mass="75315">MVNEREIRILEKLLEESIVNLESICEYFRVSKRTIQYNINNINYYLSKKGFSKIGIKNGNILLSSKTELEQFLESIKDKEYINRDDRISLIYLYALYNKKGLNISNLAKKIDISRNTLKLDMNLLDGEKFEYIHSRGYFLDWPNNKKIEFLDEVYNKKSLQKYIKEVIDFDAMKNVEDFFKELSQSIKFNINEEIYQKLIITIYTMIKFPEKTKANNKFSLEEERNKIKVIFTEYFGIHPSFEKICEMLIGLSINPNLESWLDESFLIKKMIKQVSDKTRLDLTEDKVLYDFLLSHIKVSIYRLKKGIKLKNSIYQQLVLEDDPLLPIIKSSIIEMEEIFDIKFTEIEISLIAYHFKASIERMRTFNRKKVILVCGLGYGTSRILEYNLKEKFDIDIVDVLPAYMIDKVKFNSTSVDYIISTIDLENVDFVKINPLLKVEDYEKLDELGIKRRKDKVIVDEILDEIENNVTGVDRDKLKYILLDKFSNILVDSFKGESELIKALNKTSVIFKQSINSWEEAIDILGNNLVAKGSVSSEYTEEMKRMVNKLGPYIVIDDGIAIPHAKLENSVYETDASLLILKEPVDFGKGRKAKVLLCFSSKDNNSHLELLGDFYKLILNEGFLEEIDKINTYEKLIGYFSRKI</sequence>
<evidence type="ECO:0000313" key="10">
    <source>
        <dbReference type="Proteomes" id="UP000526184"/>
    </source>
</evidence>
<evidence type="ECO:0000256" key="5">
    <source>
        <dbReference type="ARBA" id="ARBA00023163"/>
    </source>
</evidence>
<name>A0A7Z0PFB2_9FUSO</name>
<keyword evidence="3" id="KW-0805">Transcription regulation</keyword>
<dbReference type="PANTHER" id="PTHR30185">
    <property type="entry name" value="CRYPTIC BETA-GLUCOSIDE BGL OPERON ANTITERMINATOR"/>
    <property type="match status" value="1"/>
</dbReference>
<comment type="caution">
    <text evidence="9">The sequence shown here is derived from an EMBL/GenBank/DDBJ whole genome shotgun (WGS) entry which is preliminary data.</text>
</comment>
<keyword evidence="4" id="KW-0010">Activator</keyword>
<dbReference type="PROSITE" id="PS51099">
    <property type="entry name" value="PTS_EIIB_TYPE_2"/>
    <property type="match status" value="1"/>
</dbReference>
<dbReference type="SUPFAM" id="SSF63520">
    <property type="entry name" value="PTS-regulatory domain, PRD"/>
    <property type="match status" value="1"/>
</dbReference>
<dbReference type="Pfam" id="PF00874">
    <property type="entry name" value="PRD"/>
    <property type="match status" value="1"/>
</dbReference>
<evidence type="ECO:0000313" key="9">
    <source>
        <dbReference type="EMBL" id="NYV28166.1"/>
    </source>
</evidence>
<keyword evidence="1" id="KW-0808">Transferase</keyword>
<feature type="domain" description="PRD" evidence="8">
    <location>
        <begin position="259"/>
        <end position="366"/>
    </location>
</feature>
<dbReference type="InterPro" id="IPR016152">
    <property type="entry name" value="PTrfase/Anion_transptr"/>
</dbReference>
<evidence type="ECO:0000259" key="8">
    <source>
        <dbReference type="PROSITE" id="PS51372"/>
    </source>
</evidence>
<dbReference type="Pfam" id="PF00359">
    <property type="entry name" value="PTS_EIIA_2"/>
    <property type="match status" value="1"/>
</dbReference>
<dbReference type="PROSITE" id="PS51372">
    <property type="entry name" value="PRD_2"/>
    <property type="match status" value="1"/>
</dbReference>
<dbReference type="Gene3D" id="3.40.930.10">
    <property type="entry name" value="Mannitol-specific EII, Chain A"/>
    <property type="match status" value="1"/>
</dbReference>
<feature type="domain" description="PTS EIIA type-2" evidence="6">
    <location>
        <begin position="502"/>
        <end position="643"/>
    </location>
</feature>
<dbReference type="CDD" id="cd00211">
    <property type="entry name" value="PTS_IIA_fru"/>
    <property type="match status" value="1"/>
</dbReference>
<dbReference type="InterPro" id="IPR036095">
    <property type="entry name" value="PTS_EIIB-like_sf"/>
</dbReference>
<dbReference type="SUPFAM" id="SSF55804">
    <property type="entry name" value="Phoshotransferase/anion transport protein"/>
    <property type="match status" value="1"/>
</dbReference>